<feature type="repeat" description="TPR" evidence="9">
    <location>
        <begin position="206"/>
        <end position="239"/>
    </location>
</feature>
<evidence type="ECO:0000256" key="3">
    <source>
        <dbReference type="ARBA" id="ARBA00022737"/>
    </source>
</evidence>
<reference evidence="11" key="1">
    <citation type="journal article" date="2016" name="Microb. Cell Fact.">
        <title>Regulation of carotenogenesis in the red yeast Xanthophyllomyces dendrorhous: the role of the transcriptional co-repressor complex Cyc8-Tup1 involved in catabolic repression.</title>
        <authorList>
            <person name="Cordova P."/>
            <person name="Alcaino J."/>
            <person name="Bravo N."/>
            <person name="Barahona S."/>
            <person name="Sepulveda D."/>
            <person name="Fernandez-Lobato M."/>
            <person name="Baeza M."/>
            <person name="Cifuentes V."/>
        </authorList>
    </citation>
    <scope>NUCLEOTIDE SEQUENCE</scope>
    <source>
        <strain evidence="11">UCD 67-385</strain>
    </source>
</reference>
<evidence type="ECO:0000256" key="5">
    <source>
        <dbReference type="ARBA" id="ARBA00023015"/>
    </source>
</evidence>
<feature type="compositionally biased region" description="Low complexity" evidence="10">
    <location>
        <begin position="1025"/>
        <end position="1034"/>
    </location>
</feature>
<feature type="compositionally biased region" description="Low complexity" evidence="10">
    <location>
        <begin position="1101"/>
        <end position="1118"/>
    </location>
</feature>
<feature type="compositionally biased region" description="Pro residues" evidence="10">
    <location>
        <begin position="1047"/>
        <end position="1060"/>
    </location>
</feature>
<keyword evidence="7" id="KW-0539">Nucleus</keyword>
<feature type="compositionally biased region" description="Polar residues" evidence="10">
    <location>
        <begin position="1194"/>
        <end position="1208"/>
    </location>
</feature>
<feature type="compositionally biased region" description="Low complexity" evidence="10">
    <location>
        <begin position="20"/>
        <end position="38"/>
    </location>
</feature>
<evidence type="ECO:0000256" key="6">
    <source>
        <dbReference type="ARBA" id="ARBA00023163"/>
    </source>
</evidence>
<feature type="compositionally biased region" description="Acidic residues" evidence="10">
    <location>
        <begin position="1012"/>
        <end position="1021"/>
    </location>
</feature>
<dbReference type="PROSITE" id="PS50293">
    <property type="entry name" value="TPR_REGION"/>
    <property type="match status" value="1"/>
</dbReference>
<feature type="compositionally biased region" description="Low complexity" evidence="10">
    <location>
        <begin position="1061"/>
        <end position="1080"/>
    </location>
</feature>
<dbReference type="Pfam" id="PF07719">
    <property type="entry name" value="TPR_2"/>
    <property type="match status" value="1"/>
</dbReference>
<feature type="region of interest" description="Disordered" evidence="10">
    <location>
        <begin position="431"/>
        <end position="451"/>
    </location>
</feature>
<dbReference type="EMBL" id="KX517902">
    <property type="protein sequence ID" value="AOR51726.1"/>
    <property type="molecule type" value="Genomic_DNA"/>
</dbReference>
<dbReference type="FunFam" id="1.25.40.10:FF:000078">
    <property type="entry name" value="Transcriptional corepressor Cyc8"/>
    <property type="match status" value="1"/>
</dbReference>
<dbReference type="InterPro" id="IPR011990">
    <property type="entry name" value="TPR-like_helical_dom_sf"/>
</dbReference>
<dbReference type="Pfam" id="PF13181">
    <property type="entry name" value="TPR_8"/>
    <property type="match status" value="1"/>
</dbReference>
<dbReference type="GO" id="GO:0000978">
    <property type="term" value="F:RNA polymerase II cis-regulatory region sequence-specific DNA binding"/>
    <property type="evidence" value="ECO:0007669"/>
    <property type="project" value="TreeGrafter"/>
</dbReference>
<keyword evidence="6" id="KW-0804">Transcription</keyword>
<organism evidence="11">
    <name type="scientific">Phaffia rhodozyma</name>
    <name type="common">Yeast</name>
    <name type="synonym">Xanthophyllomyces dendrorhous</name>
    <dbReference type="NCBI Taxonomy" id="264483"/>
    <lineage>
        <taxon>Eukaryota</taxon>
        <taxon>Fungi</taxon>
        <taxon>Dikarya</taxon>
        <taxon>Basidiomycota</taxon>
        <taxon>Agaricomycotina</taxon>
        <taxon>Tremellomycetes</taxon>
        <taxon>Cystofilobasidiales</taxon>
        <taxon>Mrakiaceae</taxon>
        <taxon>Phaffia</taxon>
    </lineage>
</organism>
<feature type="compositionally biased region" description="Low complexity" evidence="10">
    <location>
        <begin position="1127"/>
        <end position="1147"/>
    </location>
</feature>
<protein>
    <submittedName>
        <fullName evidence="11">Cyc8p</fullName>
    </submittedName>
</protein>
<feature type="compositionally biased region" description="Polar residues" evidence="10">
    <location>
        <begin position="1378"/>
        <end position="1397"/>
    </location>
</feature>
<feature type="compositionally biased region" description="Low complexity" evidence="10">
    <location>
        <begin position="1417"/>
        <end position="1427"/>
    </location>
</feature>
<dbReference type="InterPro" id="IPR013105">
    <property type="entry name" value="TPR_2"/>
</dbReference>
<feature type="compositionally biased region" description="Pro residues" evidence="10">
    <location>
        <begin position="1081"/>
        <end position="1090"/>
    </location>
</feature>
<comment type="subcellular location">
    <subcellularLocation>
        <location evidence="1">Nucleus</location>
    </subcellularLocation>
</comment>
<evidence type="ECO:0000313" key="11">
    <source>
        <dbReference type="EMBL" id="AOR51726.1"/>
    </source>
</evidence>
<feature type="repeat" description="TPR" evidence="9">
    <location>
        <begin position="133"/>
        <end position="166"/>
    </location>
</feature>
<feature type="compositionally biased region" description="Polar residues" evidence="10">
    <location>
        <begin position="1215"/>
        <end position="1226"/>
    </location>
</feature>
<dbReference type="GO" id="GO:0000122">
    <property type="term" value="P:negative regulation of transcription by RNA polymerase II"/>
    <property type="evidence" value="ECO:0007669"/>
    <property type="project" value="TreeGrafter"/>
</dbReference>
<feature type="compositionally biased region" description="Low complexity" evidence="10">
    <location>
        <begin position="1254"/>
        <end position="1265"/>
    </location>
</feature>
<dbReference type="GO" id="GO:0005634">
    <property type="term" value="C:nucleus"/>
    <property type="evidence" value="ECO:0007669"/>
    <property type="project" value="UniProtKB-SubCell"/>
</dbReference>
<accession>A0A1I9Q750</accession>
<feature type="repeat" description="TPR" evidence="9">
    <location>
        <begin position="315"/>
        <end position="348"/>
    </location>
</feature>
<dbReference type="PANTHER" id="PTHR14017:SF1">
    <property type="entry name" value="LD02225P"/>
    <property type="match status" value="1"/>
</dbReference>
<feature type="compositionally biased region" description="Low complexity" evidence="10">
    <location>
        <begin position="1319"/>
        <end position="1364"/>
    </location>
</feature>
<dbReference type="SMART" id="SM00028">
    <property type="entry name" value="TPR"/>
    <property type="match status" value="10"/>
</dbReference>
<dbReference type="Pfam" id="PF00515">
    <property type="entry name" value="TPR_1"/>
    <property type="match status" value="1"/>
</dbReference>
<name>A0A1I9Q750_PHARH</name>
<feature type="region of interest" description="Disordered" evidence="10">
    <location>
        <begin position="14"/>
        <end position="49"/>
    </location>
</feature>
<feature type="compositionally biased region" description="Gly residues" evidence="10">
    <location>
        <begin position="687"/>
        <end position="706"/>
    </location>
</feature>
<feature type="compositionally biased region" description="Low complexity" evidence="10">
    <location>
        <begin position="977"/>
        <end position="1006"/>
    </location>
</feature>
<feature type="compositionally biased region" description="Low complexity" evidence="10">
    <location>
        <begin position="1276"/>
        <end position="1288"/>
    </location>
</feature>
<proteinExistence type="inferred from homology"/>
<evidence type="ECO:0000256" key="8">
    <source>
        <dbReference type="ARBA" id="ARBA00061082"/>
    </source>
</evidence>
<gene>
    <name evidence="11" type="primary">CYC8</name>
</gene>
<dbReference type="PROSITE" id="PS50005">
    <property type="entry name" value="TPR"/>
    <property type="match status" value="8"/>
</dbReference>
<dbReference type="GO" id="GO:0017053">
    <property type="term" value="C:transcription repressor complex"/>
    <property type="evidence" value="ECO:0007669"/>
    <property type="project" value="TreeGrafter"/>
</dbReference>
<dbReference type="Gene3D" id="1.25.40.10">
    <property type="entry name" value="Tetratricopeptide repeat domain"/>
    <property type="match status" value="3"/>
</dbReference>
<dbReference type="PANTHER" id="PTHR14017">
    <property type="entry name" value="LYSINE-SPECIFIC DEMETHYLASE"/>
    <property type="match status" value="1"/>
</dbReference>
<sequence length="1469" mass="154946">MAIGNSVVSTNMNGGAPGWILPSHSQQQQQLIQQQQPSQQPPIPGHQSSQPIVLTPIPALALANESTWLLMGAVAEQLSDLDRALAAYEHALRHNPMSISALTQVAGIARAKDDFVKAIEFFQRVLNISQDNGEIWGALGHCYLMMDDLQKAYTAYQQALYHLPNPKEPKLWYGIGILYDRYGSLEHAEEAFSSVLRMEQNFEKANEIYFRLGIIYKQQNKFSASLDCFRYILKSPPKPLTEIDIWFQLGHVHEQQKEYGLAKEAYERVLAENPDHSKVLQQLGWLYHQREASFANQELAISYLERSLNADRGDSQTWYLLGRVFMSEQRYNKAYEYYQQAVYRDGRSPTFWCSIGVLYYQINQFRDALDAYSRAIRLNPYISEVWFDLGSLYESCNNQIADAIDAYGRALDLDPTSETIKSRLSLLKNLQINGGPSPVPPPPQDVHPTAYNNAINQNSSEELRAGMGVIGGSGNGTSAPGGSRSGPIDLGPPPPSTLQSGPGRAESINDSQGHPTASGAPPSSSASAFNPYYPTGPPGHHYRGPPSPPPPQGPSAHYRGPAGLAEDSRSSRSVGSAMDVDRPPPPSSGGGGGRNLPNGRAPFDAARNSAAPSPHARHSDTYPASQAAYTNPYPPYIQPMTAGPMGVRHGYPTAGAADAGPSERALPSSTVEMEWERSREASAMHGGASGTTTGGGPGYYSGTGSHGGRRSPFDHRRRSDESTAASEDRGDRRGSGARSPFPSAYPPTAGYHHPPQQQQPPQHPFHSHPAGQERPRSPIIPLSSHDSQSAAAAAGSVVGASAGRRYDPTMNPSSNTVSNSPNSVPKHRRSSVGKGSSRMAAEEELLSTSPAGGPSSSSAAAAVKESGGGGGSRKRKNGTQVGLKGEEKKARRSRNSTTSGGNSKADRAEKAERERGEKADRTGGGDDEGGEKAEKPEKGGRHDRTEKVDKVEKNGTSKAEKNGKKVGDGPSLKVTLNANSGNNKSGKNSQSSTGRSASGPAPAAAALRYVDDNYDDEDEGSNSDAVGAADLLMGLAGGFSFSSNQSQPPPPPSQPAPLPLPSLSSPQTQPQVNGVSKPTVPSVPAPPLFPVPSVTSIHNLTSPSPSSIPVPSTTAPSTLTPKTLSSQTQPTTTKMTTVTTIHVPTTKPGFSEEALKNLRSSRPTTPMDVVPGSKDLKLGTGSTTSTPSKRSSSLVNSQTPVVAASATNAPIDETIATSPTETSPKIESTEDKGLPSTNAFNGGSGQDKVGANGATPSSPSISTPARSKEVDEPMRSTSTSSSPTRITSAPDSISGTIPAEPTLSIVKDVSMTSDHEKCPAVPASTSTPSSKPSSSSSNHLSRLLSPNPTPVSATTAPSSTPASALDGSSKAMPDRTAVSPQRSPLPSMTVNLDSTMNGGEVKSTDDRKPSPPKTLGAANASASSPSPSKEKISPVVDGDKISESEAIAEKADGNKTNTDADVEMEDVKA</sequence>
<evidence type="ECO:0000256" key="4">
    <source>
        <dbReference type="ARBA" id="ARBA00022803"/>
    </source>
</evidence>
<feature type="repeat" description="TPR" evidence="9">
    <location>
        <begin position="349"/>
        <end position="382"/>
    </location>
</feature>
<feature type="repeat" description="TPR" evidence="9">
    <location>
        <begin position="243"/>
        <end position="276"/>
    </location>
</feature>
<evidence type="ECO:0000256" key="2">
    <source>
        <dbReference type="ARBA" id="ARBA00022491"/>
    </source>
</evidence>
<dbReference type="SUPFAM" id="SSF48452">
    <property type="entry name" value="TPR-like"/>
    <property type="match status" value="1"/>
</dbReference>
<evidence type="ECO:0000256" key="7">
    <source>
        <dbReference type="ARBA" id="ARBA00023242"/>
    </source>
</evidence>
<dbReference type="InterPro" id="IPR051630">
    <property type="entry name" value="Corepressor-Demethylase"/>
</dbReference>
<dbReference type="GO" id="GO:0031490">
    <property type="term" value="F:chromatin DNA binding"/>
    <property type="evidence" value="ECO:0007669"/>
    <property type="project" value="TreeGrafter"/>
</dbReference>
<feature type="repeat" description="TPR" evidence="9">
    <location>
        <begin position="169"/>
        <end position="202"/>
    </location>
</feature>
<evidence type="ECO:0000256" key="1">
    <source>
        <dbReference type="ARBA" id="ARBA00004123"/>
    </source>
</evidence>
<dbReference type="InterPro" id="IPR019734">
    <property type="entry name" value="TPR_rpt"/>
</dbReference>
<comment type="similarity">
    <text evidence="8">Belongs to the CYC8/SSN6 family.</text>
</comment>
<evidence type="ECO:0000256" key="10">
    <source>
        <dbReference type="SAM" id="MobiDB-lite"/>
    </source>
</evidence>
<feature type="region of interest" description="Disordered" evidence="10">
    <location>
        <begin position="466"/>
        <end position="1469"/>
    </location>
</feature>
<feature type="compositionally biased region" description="Basic and acidic residues" evidence="10">
    <location>
        <begin position="904"/>
        <end position="967"/>
    </location>
</feature>
<feature type="repeat" description="TPR" evidence="9">
    <location>
        <begin position="99"/>
        <end position="132"/>
    </location>
</feature>
<feature type="compositionally biased region" description="Basic and acidic residues" evidence="10">
    <location>
        <begin position="711"/>
        <end position="734"/>
    </location>
</feature>
<feature type="compositionally biased region" description="Acidic residues" evidence="10">
    <location>
        <begin position="1460"/>
        <end position="1469"/>
    </location>
</feature>
<evidence type="ECO:0000256" key="9">
    <source>
        <dbReference type="PROSITE-ProRule" id="PRU00339"/>
    </source>
</evidence>
<feature type="compositionally biased region" description="Low complexity" evidence="10">
    <location>
        <begin position="849"/>
        <end position="865"/>
    </location>
</feature>
<keyword evidence="2" id="KW-0678">Repressor</keyword>
<keyword evidence="4 9" id="KW-0802">TPR repeat</keyword>
<feature type="compositionally biased region" description="Low complexity" evidence="10">
    <location>
        <begin position="1180"/>
        <end position="1193"/>
    </location>
</feature>
<dbReference type="FunFam" id="1.25.40.10:FF:000403">
    <property type="entry name" value="General transcriptional repressor, putative"/>
    <property type="match status" value="1"/>
</dbReference>
<feature type="compositionally biased region" description="Basic and acidic residues" evidence="10">
    <location>
        <begin position="1428"/>
        <end position="1453"/>
    </location>
</feature>
<keyword evidence="5" id="KW-0805">Transcription regulation</keyword>
<keyword evidence="3" id="KW-0677">Repeat</keyword>
<feature type="repeat" description="TPR" evidence="9">
    <location>
        <begin position="65"/>
        <end position="98"/>
    </location>
</feature>
<feature type="compositionally biased region" description="Low complexity" evidence="10">
    <location>
        <begin position="517"/>
        <end position="533"/>
    </location>
</feature>
<feature type="compositionally biased region" description="Low complexity" evidence="10">
    <location>
        <begin position="789"/>
        <end position="824"/>
    </location>
</feature>
<dbReference type="Pfam" id="PF14559">
    <property type="entry name" value="TPR_19"/>
    <property type="match status" value="1"/>
</dbReference>